<comment type="function">
    <text evidence="9">Condenses 4-methyl-5-(beta-hydroxyethyl)thiazole monophosphate (THZ-P) and 2-methyl-4-amino-5-hydroxymethyl pyrimidine pyrophosphate (HMP-PP) to form thiamine monophosphate (TMP).</text>
</comment>
<feature type="binding site" evidence="9">
    <location>
        <begin position="139"/>
        <end position="141"/>
    </location>
    <ligand>
        <name>2-[(2R,5Z)-2-carboxy-4-methylthiazol-5(2H)-ylidene]ethyl phosphate</name>
        <dbReference type="ChEBI" id="CHEBI:62899"/>
    </ligand>
</feature>
<evidence type="ECO:0000256" key="8">
    <source>
        <dbReference type="ARBA" id="ARBA00047883"/>
    </source>
</evidence>
<dbReference type="GO" id="GO:0000287">
    <property type="term" value="F:magnesium ion binding"/>
    <property type="evidence" value="ECO:0007669"/>
    <property type="project" value="UniProtKB-UniRule"/>
</dbReference>
<dbReference type="OrthoDB" id="9812206at2"/>
<feature type="domain" description="Thiamine phosphate synthase/TenI" evidence="12">
    <location>
        <begin position="11"/>
        <end position="193"/>
    </location>
</feature>
<dbReference type="FunFam" id="3.20.20.70:FF:000096">
    <property type="entry name" value="Thiamine-phosphate synthase"/>
    <property type="match status" value="1"/>
</dbReference>
<evidence type="ECO:0000313" key="14">
    <source>
        <dbReference type="Proteomes" id="UP000243024"/>
    </source>
</evidence>
<keyword evidence="2 9" id="KW-0808">Transferase</keyword>
<accession>A0A179IL20</accession>
<feature type="binding site" evidence="9">
    <location>
        <position position="74"/>
    </location>
    <ligand>
        <name>4-amino-2-methyl-5-(diphosphooxymethyl)pyrimidine</name>
        <dbReference type="ChEBI" id="CHEBI:57841"/>
    </ligand>
</feature>
<keyword evidence="5 9" id="KW-0784">Thiamine biosynthesis</keyword>
<dbReference type="HAMAP" id="MF_00097">
    <property type="entry name" value="TMP_synthase"/>
    <property type="match status" value="1"/>
</dbReference>
<dbReference type="STRING" id="1484.SA87_03870"/>
<comment type="caution">
    <text evidence="13">The sequence shown here is derived from an EMBL/GenBank/DDBJ whole genome shotgun (WGS) entry which is preliminary data.</text>
</comment>
<evidence type="ECO:0000256" key="7">
    <source>
        <dbReference type="ARBA" id="ARBA00047851"/>
    </source>
</evidence>
<evidence type="ECO:0000256" key="6">
    <source>
        <dbReference type="ARBA" id="ARBA00047334"/>
    </source>
</evidence>
<dbReference type="InterPro" id="IPR013785">
    <property type="entry name" value="Aldolase_TIM"/>
</dbReference>
<keyword evidence="14" id="KW-1185">Reference proteome</keyword>
<dbReference type="AlphaFoldDB" id="A0A179IL20"/>
<dbReference type="GO" id="GO:0009229">
    <property type="term" value="P:thiamine diphosphate biosynthetic process"/>
    <property type="evidence" value="ECO:0007669"/>
    <property type="project" value="UniProtKB-UniRule"/>
</dbReference>
<dbReference type="SUPFAM" id="SSF51391">
    <property type="entry name" value="Thiamin phosphate synthase"/>
    <property type="match status" value="1"/>
</dbReference>
<evidence type="ECO:0000256" key="2">
    <source>
        <dbReference type="ARBA" id="ARBA00022679"/>
    </source>
</evidence>
<gene>
    <name evidence="9" type="primary">thiE</name>
    <name evidence="13" type="ORF">SA87_03870</name>
</gene>
<comment type="pathway">
    <text evidence="1 9 11">Cofactor biosynthesis; thiamine diphosphate biosynthesis; thiamine phosphate from 4-amino-2-methyl-5-diphosphomethylpyrimidine and 4-methyl-5-(2-phosphoethyl)-thiazole: step 1/1.</text>
</comment>
<feature type="binding site" evidence="9">
    <location>
        <position position="113"/>
    </location>
    <ligand>
        <name>4-amino-2-methyl-5-(diphosphooxymethyl)pyrimidine</name>
        <dbReference type="ChEBI" id="CHEBI:57841"/>
    </ligand>
</feature>
<evidence type="ECO:0000256" key="5">
    <source>
        <dbReference type="ARBA" id="ARBA00022977"/>
    </source>
</evidence>
<comment type="cofactor">
    <cofactor evidence="9">
        <name>Mg(2+)</name>
        <dbReference type="ChEBI" id="CHEBI:18420"/>
    </cofactor>
    <text evidence="9">Binds 1 Mg(2+) ion per subunit.</text>
</comment>
<evidence type="ECO:0000256" key="3">
    <source>
        <dbReference type="ARBA" id="ARBA00022723"/>
    </source>
</evidence>
<dbReference type="InterPro" id="IPR022998">
    <property type="entry name" value="ThiamineP_synth_TenI"/>
</dbReference>
<reference evidence="13 14" key="1">
    <citation type="submission" date="2015-09" db="EMBL/GenBank/DDBJ databases">
        <title>Draft genome sequence of Hydrogenibacillus schlegelii DSM 2000.</title>
        <authorList>
            <person name="Hemp J."/>
        </authorList>
    </citation>
    <scope>NUCLEOTIDE SEQUENCE [LARGE SCALE GENOMIC DNA]</scope>
    <source>
        <strain evidence="13 14">MA 48</strain>
    </source>
</reference>
<protein>
    <recommendedName>
        <fullName evidence="9">Thiamine-phosphate synthase</fullName>
        <shortName evidence="9">TP synthase</shortName>
        <shortName evidence="9">TPS</shortName>
        <ecNumber evidence="9">2.5.1.3</ecNumber>
    </recommendedName>
    <alternativeName>
        <fullName evidence="9">Thiamine-phosphate pyrophosphorylase</fullName>
        <shortName evidence="9">TMP pyrophosphorylase</shortName>
        <shortName evidence="9">TMP-PPase</shortName>
    </alternativeName>
</protein>
<dbReference type="UniPathway" id="UPA00060">
    <property type="reaction ID" value="UER00141"/>
</dbReference>
<dbReference type="GO" id="GO:0005737">
    <property type="term" value="C:cytoplasm"/>
    <property type="evidence" value="ECO:0007669"/>
    <property type="project" value="TreeGrafter"/>
</dbReference>
<dbReference type="InterPro" id="IPR034291">
    <property type="entry name" value="TMP_synthase"/>
</dbReference>
<keyword evidence="4 9" id="KW-0460">Magnesium</keyword>
<organism evidence="13 14">
    <name type="scientific">Hydrogenibacillus schlegelii</name>
    <name type="common">Bacillus schlegelii</name>
    <dbReference type="NCBI Taxonomy" id="1484"/>
    <lineage>
        <taxon>Bacteria</taxon>
        <taxon>Bacillati</taxon>
        <taxon>Bacillota</taxon>
        <taxon>Bacilli</taxon>
        <taxon>Bacillales</taxon>
        <taxon>Bacillales Family X. Incertae Sedis</taxon>
        <taxon>Hydrogenibacillus</taxon>
    </lineage>
</organism>
<name>A0A179IL20_HYDSH</name>
<feature type="binding site" evidence="9">
    <location>
        <position position="170"/>
    </location>
    <ligand>
        <name>2-[(2R,5Z)-2-carboxy-4-methylthiazol-5(2H)-ylidene]ethyl phosphate</name>
        <dbReference type="ChEBI" id="CHEBI:62899"/>
    </ligand>
</feature>
<feature type="binding site" evidence="9">
    <location>
        <begin position="39"/>
        <end position="43"/>
    </location>
    <ligand>
        <name>4-amino-2-methyl-5-(diphosphooxymethyl)pyrimidine</name>
        <dbReference type="ChEBI" id="CHEBI:57841"/>
    </ligand>
</feature>
<evidence type="ECO:0000259" key="12">
    <source>
        <dbReference type="Pfam" id="PF02581"/>
    </source>
</evidence>
<dbReference type="GO" id="GO:0004789">
    <property type="term" value="F:thiamine-phosphate diphosphorylase activity"/>
    <property type="evidence" value="ECO:0007669"/>
    <property type="project" value="UniProtKB-UniRule"/>
</dbReference>
<dbReference type="Proteomes" id="UP000243024">
    <property type="component" value="Unassembled WGS sequence"/>
</dbReference>
<keyword evidence="3 9" id="KW-0479">Metal-binding</keyword>
<dbReference type="GO" id="GO:0009228">
    <property type="term" value="P:thiamine biosynthetic process"/>
    <property type="evidence" value="ECO:0007669"/>
    <property type="project" value="UniProtKB-KW"/>
</dbReference>
<dbReference type="InterPro" id="IPR036206">
    <property type="entry name" value="ThiamineP_synth_sf"/>
</dbReference>
<evidence type="ECO:0000313" key="13">
    <source>
        <dbReference type="EMBL" id="OAR03367.1"/>
    </source>
</evidence>
<feature type="binding site" evidence="9">
    <location>
        <position position="94"/>
    </location>
    <ligand>
        <name>Mg(2+)</name>
        <dbReference type="ChEBI" id="CHEBI:18420"/>
    </ligand>
</feature>
<dbReference type="Gene3D" id="3.20.20.70">
    <property type="entry name" value="Aldolase class I"/>
    <property type="match status" value="1"/>
</dbReference>
<dbReference type="PANTHER" id="PTHR20857:SF15">
    <property type="entry name" value="THIAMINE-PHOSPHATE SYNTHASE"/>
    <property type="match status" value="1"/>
</dbReference>
<dbReference type="EMBL" id="JXBB01000063">
    <property type="protein sequence ID" value="OAR03367.1"/>
    <property type="molecule type" value="Genomic_DNA"/>
</dbReference>
<comment type="catalytic activity">
    <reaction evidence="8 9 10">
        <text>2-[(2R,5Z)-2-carboxy-4-methylthiazol-5(2H)-ylidene]ethyl phosphate + 4-amino-2-methyl-5-(diphosphooxymethyl)pyrimidine + 2 H(+) = thiamine phosphate + CO2 + diphosphate</text>
        <dbReference type="Rhea" id="RHEA:47844"/>
        <dbReference type="ChEBI" id="CHEBI:15378"/>
        <dbReference type="ChEBI" id="CHEBI:16526"/>
        <dbReference type="ChEBI" id="CHEBI:33019"/>
        <dbReference type="ChEBI" id="CHEBI:37575"/>
        <dbReference type="ChEBI" id="CHEBI:57841"/>
        <dbReference type="ChEBI" id="CHEBI:62899"/>
        <dbReference type="EC" id="2.5.1.3"/>
    </reaction>
</comment>
<feature type="binding site" evidence="9">
    <location>
        <begin position="190"/>
        <end position="191"/>
    </location>
    <ligand>
        <name>2-[(2R,5Z)-2-carboxy-4-methylthiazol-5(2H)-ylidene]ethyl phosphate</name>
        <dbReference type="ChEBI" id="CHEBI:62899"/>
    </ligand>
</feature>
<evidence type="ECO:0000256" key="10">
    <source>
        <dbReference type="RuleBase" id="RU003826"/>
    </source>
</evidence>
<feature type="binding site" evidence="9">
    <location>
        <position position="142"/>
    </location>
    <ligand>
        <name>4-amino-2-methyl-5-(diphosphooxymethyl)pyrimidine</name>
        <dbReference type="ChEBI" id="CHEBI:57841"/>
    </ligand>
</feature>
<dbReference type="CDD" id="cd00564">
    <property type="entry name" value="TMP_TenI"/>
    <property type="match status" value="1"/>
</dbReference>
<evidence type="ECO:0000256" key="9">
    <source>
        <dbReference type="HAMAP-Rule" id="MF_00097"/>
    </source>
</evidence>
<comment type="similarity">
    <text evidence="9 10">Belongs to the thiamine-phosphate synthase family.</text>
</comment>
<dbReference type="EC" id="2.5.1.3" evidence="9"/>
<proteinExistence type="inferred from homology"/>
<evidence type="ECO:0000256" key="4">
    <source>
        <dbReference type="ARBA" id="ARBA00022842"/>
    </source>
</evidence>
<comment type="catalytic activity">
    <reaction evidence="6 9 10">
        <text>4-methyl-5-(2-phosphooxyethyl)-thiazole + 4-amino-2-methyl-5-(diphosphooxymethyl)pyrimidine + H(+) = thiamine phosphate + diphosphate</text>
        <dbReference type="Rhea" id="RHEA:22328"/>
        <dbReference type="ChEBI" id="CHEBI:15378"/>
        <dbReference type="ChEBI" id="CHEBI:33019"/>
        <dbReference type="ChEBI" id="CHEBI:37575"/>
        <dbReference type="ChEBI" id="CHEBI:57841"/>
        <dbReference type="ChEBI" id="CHEBI:58296"/>
        <dbReference type="EC" id="2.5.1.3"/>
    </reaction>
</comment>
<dbReference type="NCBIfam" id="TIGR00693">
    <property type="entry name" value="thiE"/>
    <property type="match status" value="1"/>
</dbReference>
<dbReference type="PANTHER" id="PTHR20857">
    <property type="entry name" value="THIAMINE-PHOSPHATE PYROPHOSPHORYLASE"/>
    <property type="match status" value="1"/>
</dbReference>
<comment type="catalytic activity">
    <reaction evidence="7 9 10">
        <text>2-(2-carboxy-4-methylthiazol-5-yl)ethyl phosphate + 4-amino-2-methyl-5-(diphosphooxymethyl)pyrimidine + 2 H(+) = thiamine phosphate + CO2 + diphosphate</text>
        <dbReference type="Rhea" id="RHEA:47848"/>
        <dbReference type="ChEBI" id="CHEBI:15378"/>
        <dbReference type="ChEBI" id="CHEBI:16526"/>
        <dbReference type="ChEBI" id="CHEBI:33019"/>
        <dbReference type="ChEBI" id="CHEBI:37575"/>
        <dbReference type="ChEBI" id="CHEBI:57841"/>
        <dbReference type="ChEBI" id="CHEBI:62890"/>
        <dbReference type="EC" id="2.5.1.3"/>
    </reaction>
</comment>
<evidence type="ECO:0000256" key="1">
    <source>
        <dbReference type="ARBA" id="ARBA00005165"/>
    </source>
</evidence>
<evidence type="ECO:0000256" key="11">
    <source>
        <dbReference type="RuleBase" id="RU004253"/>
    </source>
</evidence>
<sequence length="219" mass="23324">MVLDRKALLSYFIFGTPDTKYDPIWLLEQAIEGGITAYQFREKGPGALTGEERLALARRLRAVARRHGVLFFVDDDPDLALEVEADGVHIGQEDESIERVRQRVGTKLLIGVSTTTLEQAKRAEAAGADYIGAGPIFPTQTKPGKPPVGPEHVARLREAGIALPIVAIGGITPENAEGVMRHGADGVAYISAVARADEPKKAARAITRAAEAGLGPRGG</sequence>
<feature type="binding site" evidence="9">
    <location>
        <position position="75"/>
    </location>
    <ligand>
        <name>Mg(2+)</name>
        <dbReference type="ChEBI" id="CHEBI:18420"/>
    </ligand>
</feature>
<dbReference type="Pfam" id="PF02581">
    <property type="entry name" value="TMP-TENI"/>
    <property type="match status" value="1"/>
</dbReference>